<keyword evidence="1" id="KW-0175">Coiled coil</keyword>
<dbReference type="Pfam" id="PF25534">
    <property type="entry name" value="DUF7918"/>
    <property type="match status" value="1"/>
</dbReference>
<accession>A0AAD7ACC3</accession>
<evidence type="ECO:0000259" key="2">
    <source>
        <dbReference type="Pfam" id="PF25534"/>
    </source>
</evidence>
<dbReference type="EMBL" id="JARIHO010000010">
    <property type="protein sequence ID" value="KAJ7354653.1"/>
    <property type="molecule type" value="Genomic_DNA"/>
</dbReference>
<evidence type="ECO:0000313" key="4">
    <source>
        <dbReference type="Proteomes" id="UP001218218"/>
    </source>
</evidence>
<gene>
    <name evidence="3" type="ORF">DFH08DRAFT_1077312</name>
</gene>
<organism evidence="3 4">
    <name type="scientific">Mycena albidolilacea</name>
    <dbReference type="NCBI Taxonomy" id="1033008"/>
    <lineage>
        <taxon>Eukaryota</taxon>
        <taxon>Fungi</taxon>
        <taxon>Dikarya</taxon>
        <taxon>Basidiomycota</taxon>
        <taxon>Agaricomycotina</taxon>
        <taxon>Agaricomycetes</taxon>
        <taxon>Agaricomycetidae</taxon>
        <taxon>Agaricales</taxon>
        <taxon>Marasmiineae</taxon>
        <taxon>Mycenaceae</taxon>
        <taxon>Mycena</taxon>
    </lineage>
</organism>
<keyword evidence="4" id="KW-1185">Reference proteome</keyword>
<comment type="caution">
    <text evidence="3">The sequence shown here is derived from an EMBL/GenBank/DDBJ whole genome shotgun (WGS) entry which is preliminary data.</text>
</comment>
<sequence>MLQWKEFEAWVCIEGEETVEYDVQTSEDDRTVTCWIASELGKKFSIHWKNKAFLQDVGGSVKVDGNPCGGTISYAWRDLGRTISKSGIADAATLKSFVFSSLEVTDDDDALISSSSSALQDLGLLELTIYPVRINGELESTVFSRLNLSDLKVHERSKKAVTQQIKLAEPQPLEKAPRVLDIERTGPEVVKFCFKYRPIDVLRANGIAPSPSRLKRKASAEPPRALTPDDLEELADLEEAKNLREKLRALEKKLHKRDKKPRIKDEDGDVIDLTQNGARNKRVKVESDRPFISGEVIDLT</sequence>
<evidence type="ECO:0000256" key="1">
    <source>
        <dbReference type="SAM" id="Coils"/>
    </source>
</evidence>
<dbReference type="Proteomes" id="UP001218218">
    <property type="component" value="Unassembled WGS sequence"/>
</dbReference>
<proteinExistence type="predicted"/>
<feature type="coiled-coil region" evidence="1">
    <location>
        <begin position="233"/>
        <end position="260"/>
    </location>
</feature>
<protein>
    <recommendedName>
        <fullName evidence="2">DUF7918 domain-containing protein</fullName>
    </recommendedName>
</protein>
<reference evidence="3" key="1">
    <citation type="submission" date="2023-03" db="EMBL/GenBank/DDBJ databases">
        <title>Massive genome expansion in bonnet fungi (Mycena s.s.) driven by repeated elements and novel gene families across ecological guilds.</title>
        <authorList>
            <consortium name="Lawrence Berkeley National Laboratory"/>
            <person name="Harder C.B."/>
            <person name="Miyauchi S."/>
            <person name="Viragh M."/>
            <person name="Kuo A."/>
            <person name="Thoen E."/>
            <person name="Andreopoulos B."/>
            <person name="Lu D."/>
            <person name="Skrede I."/>
            <person name="Drula E."/>
            <person name="Henrissat B."/>
            <person name="Morin E."/>
            <person name="Kohler A."/>
            <person name="Barry K."/>
            <person name="LaButti K."/>
            <person name="Morin E."/>
            <person name="Salamov A."/>
            <person name="Lipzen A."/>
            <person name="Mereny Z."/>
            <person name="Hegedus B."/>
            <person name="Baldrian P."/>
            <person name="Stursova M."/>
            <person name="Weitz H."/>
            <person name="Taylor A."/>
            <person name="Grigoriev I.V."/>
            <person name="Nagy L.G."/>
            <person name="Martin F."/>
            <person name="Kauserud H."/>
        </authorList>
    </citation>
    <scope>NUCLEOTIDE SEQUENCE</scope>
    <source>
        <strain evidence="3">CBHHK002</strain>
    </source>
</reference>
<dbReference type="InterPro" id="IPR057678">
    <property type="entry name" value="DUF7918"/>
</dbReference>
<feature type="domain" description="DUF7918" evidence="2">
    <location>
        <begin position="8"/>
        <end position="209"/>
    </location>
</feature>
<dbReference type="PANTHER" id="PTHR36223:SF1">
    <property type="entry name" value="TRANSCRIPTION ELONGATION FACTOR EAF N-TERMINAL DOMAIN-CONTAINING PROTEIN"/>
    <property type="match status" value="1"/>
</dbReference>
<evidence type="ECO:0000313" key="3">
    <source>
        <dbReference type="EMBL" id="KAJ7354653.1"/>
    </source>
</evidence>
<dbReference type="AlphaFoldDB" id="A0AAD7ACC3"/>
<dbReference type="PANTHER" id="PTHR36223">
    <property type="entry name" value="BETA-LACTAMASE-TYPE TRANSPEPTIDASE FOLD DOMAIN CONTAINING PROTEIN"/>
    <property type="match status" value="1"/>
</dbReference>
<name>A0AAD7ACC3_9AGAR</name>